<gene>
    <name evidence="2" type="ORF">CSOL1703_00010534</name>
</gene>
<dbReference type="AlphaFoldDB" id="A0A9N9W212"/>
<reference evidence="2" key="1">
    <citation type="submission" date="2021-10" db="EMBL/GenBank/DDBJ databases">
        <authorList>
            <person name="Piombo E."/>
        </authorList>
    </citation>
    <scope>NUCLEOTIDE SEQUENCE</scope>
</reference>
<dbReference type="OrthoDB" id="3766406at2759"/>
<proteinExistence type="predicted"/>
<accession>A0A9N9W212</accession>
<evidence type="ECO:0000313" key="2">
    <source>
        <dbReference type="EMBL" id="CAH0044795.1"/>
    </source>
</evidence>
<keyword evidence="3" id="KW-1185">Reference proteome</keyword>
<evidence type="ECO:0000313" key="3">
    <source>
        <dbReference type="Proteomes" id="UP000775872"/>
    </source>
</evidence>
<dbReference type="Proteomes" id="UP000775872">
    <property type="component" value="Unassembled WGS sequence"/>
</dbReference>
<comment type="caution">
    <text evidence="2">The sequence shown here is derived from an EMBL/GenBank/DDBJ whole genome shotgun (WGS) entry which is preliminary data.</text>
</comment>
<protein>
    <submittedName>
        <fullName evidence="2">Uncharacterized protein</fullName>
    </submittedName>
</protein>
<feature type="region of interest" description="Disordered" evidence="1">
    <location>
        <begin position="267"/>
        <end position="286"/>
    </location>
</feature>
<sequence>MDNPSAQCPILQLAPEVILLFTNELPDHAKVLLSQTCRDLRQILRQQGLPPLSAREHVRLLVHLSRANPHVWACATCKARHRVTRNDLWGDQRLSSCPRLTVPWRPGGFFAVNHVRVQLALKYTRLGMHSARIRSYLKRLLRYEGGVRMVKDGRGLNIFVSSSRPRVVAGRFLVKYTWEYALDSASSAPTPLPMLVLCHHQKLARPAEGVVWGEERKQLVRAVEGALSDDLSGVEYCRSCPFCPTDFAVRIFDEGMVIEAWKDFGPEDGPGNPTWRSHSSTEARRNPSDFGRVRRLYYGVLKGGPLS</sequence>
<dbReference type="EMBL" id="CABFOC020000007">
    <property type="protein sequence ID" value="CAH0044795.1"/>
    <property type="molecule type" value="Genomic_DNA"/>
</dbReference>
<name>A0A9N9W212_9HYPO</name>
<evidence type="ECO:0000256" key="1">
    <source>
        <dbReference type="SAM" id="MobiDB-lite"/>
    </source>
</evidence>
<organism evidence="2 3">
    <name type="scientific">Clonostachys solani</name>
    <dbReference type="NCBI Taxonomy" id="160281"/>
    <lineage>
        <taxon>Eukaryota</taxon>
        <taxon>Fungi</taxon>
        <taxon>Dikarya</taxon>
        <taxon>Ascomycota</taxon>
        <taxon>Pezizomycotina</taxon>
        <taxon>Sordariomycetes</taxon>
        <taxon>Hypocreomycetidae</taxon>
        <taxon>Hypocreales</taxon>
        <taxon>Bionectriaceae</taxon>
        <taxon>Clonostachys</taxon>
    </lineage>
</organism>